<dbReference type="Proteomes" id="UP000182002">
    <property type="component" value="Unassembled WGS sequence"/>
</dbReference>
<dbReference type="InterPro" id="IPR020549">
    <property type="entry name" value="YbeY_CS"/>
</dbReference>
<dbReference type="PROSITE" id="PS01306">
    <property type="entry name" value="UPF0054"/>
    <property type="match status" value="1"/>
</dbReference>
<evidence type="ECO:0000256" key="6">
    <source>
        <dbReference type="ARBA" id="ARBA00022801"/>
    </source>
</evidence>
<dbReference type="EMBL" id="MGIO01000016">
    <property type="protein sequence ID" value="OGM89799.1"/>
    <property type="molecule type" value="Genomic_DNA"/>
</dbReference>
<dbReference type="AlphaFoldDB" id="A0A1F8DPA8"/>
<keyword evidence="6" id="KW-0378">Hydrolase</keyword>
<evidence type="ECO:0000256" key="5">
    <source>
        <dbReference type="ARBA" id="ARBA00022759"/>
    </source>
</evidence>
<comment type="similarity">
    <text evidence="2">Belongs to the endoribonuclease YbeY family.</text>
</comment>
<dbReference type="InterPro" id="IPR002036">
    <property type="entry name" value="YbeY"/>
</dbReference>
<name>A0A1F8DPA8_9BACT</name>
<evidence type="ECO:0000256" key="1">
    <source>
        <dbReference type="ARBA" id="ARBA00001947"/>
    </source>
</evidence>
<dbReference type="Pfam" id="PF02130">
    <property type="entry name" value="YbeY"/>
    <property type="match status" value="1"/>
</dbReference>
<protein>
    <submittedName>
        <fullName evidence="8">rRNA maturation RNase YbeY</fullName>
    </submittedName>
</protein>
<keyword evidence="4" id="KW-0479">Metal-binding</keyword>
<dbReference type="SUPFAM" id="SSF55486">
    <property type="entry name" value="Metalloproteases ('zincins'), catalytic domain"/>
    <property type="match status" value="1"/>
</dbReference>
<keyword evidence="7" id="KW-0862">Zinc</keyword>
<dbReference type="GO" id="GO:0004519">
    <property type="term" value="F:endonuclease activity"/>
    <property type="evidence" value="ECO:0007669"/>
    <property type="project" value="UniProtKB-KW"/>
</dbReference>
<evidence type="ECO:0000256" key="3">
    <source>
        <dbReference type="ARBA" id="ARBA00022722"/>
    </source>
</evidence>
<sequence length="109" mass="12654">MKTIKFLGGKNISVEVFLAESRLMKFLNKKFCGKNKAADVLSFEEPKDFVFPKSKNRRIGEIYLNPQSSILNPRLLLIHGLLHLFGYEHKKKNDIIKMEKMENLCISQL</sequence>
<gene>
    <name evidence="8" type="ORF">A3J77_01285</name>
</gene>
<dbReference type="GO" id="GO:0004222">
    <property type="term" value="F:metalloendopeptidase activity"/>
    <property type="evidence" value="ECO:0007669"/>
    <property type="project" value="InterPro"/>
</dbReference>
<organism evidence="8 9">
    <name type="scientific">Candidatus Wolfebacteria bacterium RBG_13_41_7</name>
    <dbReference type="NCBI Taxonomy" id="1802554"/>
    <lineage>
        <taxon>Bacteria</taxon>
        <taxon>Candidatus Wolfeibacteriota</taxon>
    </lineage>
</organism>
<accession>A0A1F8DPA8</accession>
<comment type="caution">
    <text evidence="8">The sequence shown here is derived from an EMBL/GenBank/DDBJ whole genome shotgun (WGS) entry which is preliminary data.</text>
</comment>
<dbReference type="Gene3D" id="3.40.390.30">
    <property type="entry name" value="Metalloproteases ('zincins'), catalytic domain"/>
    <property type="match status" value="1"/>
</dbReference>
<comment type="cofactor">
    <cofactor evidence="1">
        <name>Zn(2+)</name>
        <dbReference type="ChEBI" id="CHEBI:29105"/>
    </cofactor>
</comment>
<dbReference type="GO" id="GO:0046872">
    <property type="term" value="F:metal ion binding"/>
    <property type="evidence" value="ECO:0007669"/>
    <property type="project" value="UniProtKB-KW"/>
</dbReference>
<reference evidence="8 9" key="1">
    <citation type="journal article" date="2016" name="Nat. Commun.">
        <title>Thousands of microbial genomes shed light on interconnected biogeochemical processes in an aquifer system.</title>
        <authorList>
            <person name="Anantharaman K."/>
            <person name="Brown C.T."/>
            <person name="Hug L.A."/>
            <person name="Sharon I."/>
            <person name="Castelle C.J."/>
            <person name="Probst A.J."/>
            <person name="Thomas B.C."/>
            <person name="Singh A."/>
            <person name="Wilkins M.J."/>
            <person name="Karaoz U."/>
            <person name="Brodie E.L."/>
            <person name="Williams K.H."/>
            <person name="Hubbard S.S."/>
            <person name="Banfield J.F."/>
        </authorList>
    </citation>
    <scope>NUCLEOTIDE SEQUENCE [LARGE SCALE GENOMIC DNA]</scope>
</reference>
<keyword evidence="5" id="KW-0255">Endonuclease</keyword>
<dbReference type="NCBIfam" id="TIGR00043">
    <property type="entry name" value="rRNA maturation RNase YbeY"/>
    <property type="match status" value="1"/>
</dbReference>
<dbReference type="GO" id="GO:0006364">
    <property type="term" value="P:rRNA processing"/>
    <property type="evidence" value="ECO:0007669"/>
    <property type="project" value="InterPro"/>
</dbReference>
<dbReference type="InterPro" id="IPR023091">
    <property type="entry name" value="MetalPrtase_cat_dom_sf_prd"/>
</dbReference>
<evidence type="ECO:0000256" key="2">
    <source>
        <dbReference type="ARBA" id="ARBA00010875"/>
    </source>
</evidence>
<evidence type="ECO:0000313" key="8">
    <source>
        <dbReference type="EMBL" id="OGM89799.1"/>
    </source>
</evidence>
<evidence type="ECO:0000313" key="9">
    <source>
        <dbReference type="Proteomes" id="UP000182002"/>
    </source>
</evidence>
<evidence type="ECO:0000256" key="4">
    <source>
        <dbReference type="ARBA" id="ARBA00022723"/>
    </source>
</evidence>
<proteinExistence type="inferred from homology"/>
<keyword evidence="3" id="KW-0540">Nuclease</keyword>
<evidence type="ECO:0000256" key="7">
    <source>
        <dbReference type="ARBA" id="ARBA00022833"/>
    </source>
</evidence>